<evidence type="ECO:0000256" key="1">
    <source>
        <dbReference type="SAM" id="Phobius"/>
    </source>
</evidence>
<protein>
    <recommendedName>
        <fullName evidence="4">Ligand-binding protein SH3</fullName>
    </recommendedName>
</protein>
<sequence length="168" mass="18929">MYWKVVLTAALPISELRGAIPIGIWQFKLPVWQVFILAIIGNMLPIPFVLKFLDKIEVTVSRTGWGRRFFSWLYSHVRKRSDIIERYGYLGLTMFVAIPLPVTGAWTGSIAAFLMGMRVWRALLHIFIGVMIAGVIVTLVSLMGKLGAVIGAIIFLAPIFVHFIRGRK</sequence>
<evidence type="ECO:0000313" key="2">
    <source>
        <dbReference type="EMBL" id="OYV02625.1"/>
    </source>
</evidence>
<proteinExistence type="predicted"/>
<feature type="transmembrane region" description="Helical" evidence="1">
    <location>
        <begin position="146"/>
        <end position="164"/>
    </location>
</feature>
<comment type="caution">
    <text evidence="2">The sequence shown here is derived from an EMBL/GenBank/DDBJ whole genome shotgun (WGS) entry which is preliminary data.</text>
</comment>
<organism evidence="2 3">
    <name type="scientific">candidate division WOR-3 bacterium 4484_18</name>
    <dbReference type="NCBI Taxonomy" id="2020626"/>
    <lineage>
        <taxon>Bacteria</taxon>
        <taxon>Bacteria division WOR-3</taxon>
    </lineage>
</organism>
<dbReference type="InterPro" id="IPR009577">
    <property type="entry name" value="Sm_multidrug_ex"/>
</dbReference>
<evidence type="ECO:0000313" key="3">
    <source>
        <dbReference type="Proteomes" id="UP000216312"/>
    </source>
</evidence>
<dbReference type="Proteomes" id="UP000216312">
    <property type="component" value="Unassembled WGS sequence"/>
</dbReference>
<dbReference type="PANTHER" id="PTHR36007:SF2">
    <property type="entry name" value="TRANSPORT PROTEIN-RELATED"/>
    <property type="match status" value="1"/>
</dbReference>
<dbReference type="AlphaFoldDB" id="A0A257LSH5"/>
<accession>A0A257LSH5</accession>
<dbReference type="Pfam" id="PF06695">
    <property type="entry name" value="Sm_multidrug_ex"/>
    <property type="match status" value="1"/>
</dbReference>
<feature type="transmembrane region" description="Helical" evidence="1">
    <location>
        <begin position="34"/>
        <end position="53"/>
    </location>
</feature>
<keyword evidence="1" id="KW-0472">Membrane</keyword>
<dbReference type="PANTHER" id="PTHR36007">
    <property type="entry name" value="TRANSPORT PROTEIN-RELATED"/>
    <property type="match status" value="1"/>
</dbReference>
<evidence type="ECO:0008006" key="4">
    <source>
        <dbReference type="Google" id="ProtNLM"/>
    </source>
</evidence>
<feature type="transmembrane region" description="Helical" evidence="1">
    <location>
        <begin position="87"/>
        <end position="113"/>
    </location>
</feature>
<reference evidence="3" key="1">
    <citation type="submission" date="2017-07" db="EMBL/GenBank/DDBJ databases">
        <title>Novel pathways for hydrocarbon cycling and metabolic interdependencies in hydrothermal sediment communities.</title>
        <authorList>
            <person name="Dombrowski N."/>
            <person name="Seitz K."/>
            <person name="Teske A."/>
            <person name="Baker B."/>
        </authorList>
    </citation>
    <scope>NUCLEOTIDE SEQUENCE [LARGE SCALE GENOMIC DNA]</scope>
</reference>
<name>A0A257LSH5_UNCW3</name>
<keyword evidence="1" id="KW-0812">Transmembrane</keyword>
<gene>
    <name evidence="2" type="ORF">CGW93_04520</name>
</gene>
<keyword evidence="1" id="KW-1133">Transmembrane helix</keyword>
<feature type="transmembrane region" description="Helical" evidence="1">
    <location>
        <begin position="119"/>
        <end position="139"/>
    </location>
</feature>
<dbReference type="EMBL" id="NMUJ01000067">
    <property type="protein sequence ID" value="OYV02625.1"/>
    <property type="molecule type" value="Genomic_DNA"/>
</dbReference>